<dbReference type="RefSeq" id="WP_015234231.1">
    <property type="nucleotide sequence ID" value="NC_019793.1"/>
</dbReference>
<dbReference type="SMART" id="SM00935">
    <property type="entry name" value="OmpH"/>
    <property type="match status" value="1"/>
</dbReference>
<accession>K9ZYT6</accession>
<dbReference type="Proteomes" id="UP000010467">
    <property type="component" value="Chromosome"/>
</dbReference>
<dbReference type="Gene3D" id="3.30.910.20">
    <property type="entry name" value="Skp domain"/>
    <property type="match status" value="1"/>
</dbReference>
<dbReference type="PANTHER" id="PTHR35089">
    <property type="entry name" value="CHAPERONE PROTEIN SKP"/>
    <property type="match status" value="1"/>
</dbReference>
<proteinExistence type="inferred from homology"/>
<name>K9ZYT6_DEIPD</name>
<dbReference type="GO" id="GO:0051082">
    <property type="term" value="F:unfolded protein binding"/>
    <property type="evidence" value="ECO:0007669"/>
    <property type="project" value="InterPro"/>
</dbReference>
<evidence type="ECO:0000313" key="4">
    <source>
        <dbReference type="EMBL" id="AFZ65920.1"/>
    </source>
</evidence>
<comment type="similarity">
    <text evidence="1">Belongs to the Skp family.</text>
</comment>
<protein>
    <submittedName>
        <fullName evidence="4">Outer membrane protein</fullName>
    </submittedName>
</protein>
<gene>
    <name evidence="4" type="ordered locus">Deipe_0319</name>
</gene>
<dbReference type="Pfam" id="PF03938">
    <property type="entry name" value="OmpH"/>
    <property type="match status" value="1"/>
</dbReference>
<dbReference type="OrthoDB" id="72463at2"/>
<dbReference type="GO" id="GO:0005829">
    <property type="term" value="C:cytosol"/>
    <property type="evidence" value="ECO:0007669"/>
    <property type="project" value="TreeGrafter"/>
</dbReference>
<feature type="chain" id="PRO_5003939021" evidence="3">
    <location>
        <begin position="25"/>
        <end position="161"/>
    </location>
</feature>
<keyword evidence="5" id="KW-1185">Reference proteome</keyword>
<keyword evidence="2 3" id="KW-0732">Signal</keyword>
<dbReference type="PATRIC" id="fig|937777.3.peg.329"/>
<dbReference type="InterPro" id="IPR024930">
    <property type="entry name" value="Skp_dom_sf"/>
</dbReference>
<feature type="signal peptide" evidence="3">
    <location>
        <begin position="1"/>
        <end position="24"/>
    </location>
</feature>
<dbReference type="STRING" id="937777.Deipe_0319"/>
<evidence type="ECO:0000256" key="3">
    <source>
        <dbReference type="SAM" id="SignalP"/>
    </source>
</evidence>
<organism evidence="4 5">
    <name type="scientific">Deinococcus peraridilitoris (strain DSM 19664 / LMG 22246 / CIP 109416 / KR-200)</name>
    <dbReference type="NCBI Taxonomy" id="937777"/>
    <lineage>
        <taxon>Bacteria</taxon>
        <taxon>Thermotogati</taxon>
        <taxon>Deinococcota</taxon>
        <taxon>Deinococci</taxon>
        <taxon>Deinococcales</taxon>
        <taxon>Deinococcaceae</taxon>
        <taxon>Deinococcus</taxon>
    </lineage>
</organism>
<dbReference type="InterPro" id="IPR005632">
    <property type="entry name" value="Chaperone_Skp"/>
</dbReference>
<dbReference type="AlphaFoldDB" id="K9ZYT6"/>
<dbReference type="HOGENOM" id="CLU_136142_0_0_0"/>
<evidence type="ECO:0000256" key="2">
    <source>
        <dbReference type="ARBA" id="ARBA00022729"/>
    </source>
</evidence>
<reference evidence="5" key="1">
    <citation type="submission" date="2012-03" db="EMBL/GenBank/DDBJ databases">
        <title>Complete sequence of chromosome of Deinococcus peraridilitoris DSM 19664.</title>
        <authorList>
            <person name="Lucas S."/>
            <person name="Copeland A."/>
            <person name="Lapidus A."/>
            <person name="Glavina del Rio T."/>
            <person name="Dalin E."/>
            <person name="Tice H."/>
            <person name="Bruce D."/>
            <person name="Goodwin L."/>
            <person name="Pitluck S."/>
            <person name="Peters L."/>
            <person name="Mikhailova N."/>
            <person name="Lu M."/>
            <person name="Kyrpides N."/>
            <person name="Mavromatis K."/>
            <person name="Ivanova N."/>
            <person name="Brettin T."/>
            <person name="Detter J.C."/>
            <person name="Han C."/>
            <person name="Larimer F."/>
            <person name="Land M."/>
            <person name="Hauser L."/>
            <person name="Markowitz V."/>
            <person name="Cheng J.-F."/>
            <person name="Hugenholtz P."/>
            <person name="Woyke T."/>
            <person name="Wu D."/>
            <person name="Pukall R."/>
            <person name="Steenblock K."/>
            <person name="Brambilla E."/>
            <person name="Klenk H.-P."/>
            <person name="Eisen J.A."/>
        </authorList>
    </citation>
    <scope>NUCLEOTIDE SEQUENCE [LARGE SCALE GENOMIC DNA]</scope>
    <source>
        <strain evidence="5">DSM 19664 / LMG 22246 / CIP 109416 / KR-200</strain>
    </source>
</reference>
<dbReference type="PANTHER" id="PTHR35089:SF1">
    <property type="entry name" value="CHAPERONE PROTEIN SKP"/>
    <property type="match status" value="1"/>
</dbReference>
<evidence type="ECO:0000256" key="1">
    <source>
        <dbReference type="ARBA" id="ARBA00009091"/>
    </source>
</evidence>
<dbReference type="SUPFAM" id="SSF111384">
    <property type="entry name" value="OmpH-like"/>
    <property type="match status" value="1"/>
</dbReference>
<dbReference type="EMBL" id="CP003382">
    <property type="protein sequence ID" value="AFZ65920.1"/>
    <property type="molecule type" value="Genomic_DNA"/>
</dbReference>
<dbReference type="eggNOG" id="COG2825">
    <property type="taxonomic scope" value="Bacteria"/>
</dbReference>
<dbReference type="KEGG" id="dpd:Deipe_0319"/>
<sequence length="161" mass="17192">MKATKILPLAVIGALAFGTLAPQAQNTAQKMAYVDVQAVVKAHPQFGALDTLNKQAEAALKPTRDSITTIQNKGQNATAAERQQYDQLVKTYQTNAKTWEDRINAQNKPILESVNAAVATAAKAQGVTMVLDKNIAATSQLVIYADPSLDLTSAVTAQIKK</sequence>
<evidence type="ECO:0000313" key="5">
    <source>
        <dbReference type="Proteomes" id="UP000010467"/>
    </source>
</evidence>
<dbReference type="GO" id="GO:0050821">
    <property type="term" value="P:protein stabilization"/>
    <property type="evidence" value="ECO:0007669"/>
    <property type="project" value="TreeGrafter"/>
</dbReference>